<organism evidence="1 2">
    <name type="scientific">Dryococelus australis</name>
    <dbReference type="NCBI Taxonomy" id="614101"/>
    <lineage>
        <taxon>Eukaryota</taxon>
        <taxon>Metazoa</taxon>
        <taxon>Ecdysozoa</taxon>
        <taxon>Arthropoda</taxon>
        <taxon>Hexapoda</taxon>
        <taxon>Insecta</taxon>
        <taxon>Pterygota</taxon>
        <taxon>Neoptera</taxon>
        <taxon>Polyneoptera</taxon>
        <taxon>Phasmatodea</taxon>
        <taxon>Verophasmatodea</taxon>
        <taxon>Anareolatae</taxon>
        <taxon>Phasmatidae</taxon>
        <taxon>Eurycanthinae</taxon>
        <taxon>Dryococelus</taxon>
    </lineage>
</organism>
<evidence type="ECO:0000313" key="2">
    <source>
        <dbReference type="Proteomes" id="UP001159363"/>
    </source>
</evidence>
<evidence type="ECO:0000313" key="1">
    <source>
        <dbReference type="EMBL" id="KAJ8865805.1"/>
    </source>
</evidence>
<reference evidence="1 2" key="1">
    <citation type="submission" date="2023-02" db="EMBL/GenBank/DDBJ databases">
        <title>LHISI_Scaffold_Assembly.</title>
        <authorList>
            <person name="Stuart O.P."/>
            <person name="Cleave R."/>
            <person name="Magrath M.J.L."/>
            <person name="Mikheyev A.S."/>
        </authorList>
    </citation>
    <scope>NUCLEOTIDE SEQUENCE [LARGE SCALE GENOMIC DNA]</scope>
    <source>
        <strain evidence="1">Daus_M_001</strain>
        <tissue evidence="1">Leg muscle</tissue>
    </source>
</reference>
<evidence type="ECO:0008006" key="3">
    <source>
        <dbReference type="Google" id="ProtNLM"/>
    </source>
</evidence>
<comment type="caution">
    <text evidence="1">The sequence shown here is derived from an EMBL/GenBank/DDBJ whole genome shotgun (WGS) entry which is preliminary data.</text>
</comment>
<dbReference type="Proteomes" id="UP001159363">
    <property type="component" value="Chromosome 16"/>
</dbReference>
<protein>
    <recommendedName>
        <fullName evidence="3">Ribosomal protein L2</fullName>
    </recommendedName>
</protein>
<dbReference type="EMBL" id="JARBHB010000017">
    <property type="protein sequence ID" value="KAJ8865805.1"/>
    <property type="molecule type" value="Genomic_DNA"/>
</dbReference>
<accession>A0ABQ9FZZ3</accession>
<name>A0ABQ9FZZ3_9NEOP</name>
<gene>
    <name evidence="1" type="ORF">PR048_033327</name>
</gene>
<proteinExistence type="predicted"/>
<keyword evidence="2" id="KW-1185">Reference proteome</keyword>
<sequence length="359" mass="40051">MKTYQSRSNNTYLIQHLHKQHYTDTDTDIKHTTDTSQNDNNCRPLCLRRGWRVTETSYGLRLGIVLFCSAPYSPRFTLTGSQDIDVKSRPDLFTHSLTHYWFTEHRLAARDPSPWTGVSRQPRVHEATWRDGQALRLDPPAMALRASCRLNYSAATGGGTPPRLPAAMPSRRKAIFDPSEGFGRLASRGQSSSGHISFIGKGHAKSINRFLSGIEPGSTMWESYKLEWGQKYRLPGWLNYSPPTKANHVRSRAAQYRWLAGFIGGLQFTPHLHSGVAPSSPHFTLIGSQDLGVTSRPNLFTYSIGKQGGARTLLQAVYGNHSAGNSTETGGAHFLPNIPYLTGKTDKFTRRLSCTLSRF</sequence>